<evidence type="ECO:0000256" key="1">
    <source>
        <dbReference type="SAM" id="MobiDB-lite"/>
    </source>
</evidence>
<name>A0A9D4X904_PEA</name>
<feature type="region of interest" description="Disordered" evidence="1">
    <location>
        <begin position="1"/>
        <end position="31"/>
    </location>
</feature>
<comment type="caution">
    <text evidence="2">The sequence shown here is derived from an EMBL/GenBank/DDBJ whole genome shotgun (WGS) entry which is preliminary data.</text>
</comment>
<gene>
    <name evidence="2" type="ORF">KIW84_040555</name>
</gene>
<keyword evidence="3" id="KW-1185">Reference proteome</keyword>
<feature type="non-terminal residue" evidence="2">
    <location>
        <position position="105"/>
    </location>
</feature>
<evidence type="ECO:0000313" key="2">
    <source>
        <dbReference type="EMBL" id="KAI5415140.1"/>
    </source>
</evidence>
<organism evidence="2 3">
    <name type="scientific">Pisum sativum</name>
    <name type="common">Garden pea</name>
    <name type="synonym">Lathyrus oleraceus</name>
    <dbReference type="NCBI Taxonomy" id="3888"/>
    <lineage>
        <taxon>Eukaryota</taxon>
        <taxon>Viridiplantae</taxon>
        <taxon>Streptophyta</taxon>
        <taxon>Embryophyta</taxon>
        <taxon>Tracheophyta</taxon>
        <taxon>Spermatophyta</taxon>
        <taxon>Magnoliopsida</taxon>
        <taxon>eudicotyledons</taxon>
        <taxon>Gunneridae</taxon>
        <taxon>Pentapetalae</taxon>
        <taxon>rosids</taxon>
        <taxon>fabids</taxon>
        <taxon>Fabales</taxon>
        <taxon>Fabaceae</taxon>
        <taxon>Papilionoideae</taxon>
        <taxon>50 kb inversion clade</taxon>
        <taxon>NPAAA clade</taxon>
        <taxon>Hologalegina</taxon>
        <taxon>IRL clade</taxon>
        <taxon>Fabeae</taxon>
        <taxon>Lathyrus</taxon>
    </lineage>
</organism>
<dbReference type="AlphaFoldDB" id="A0A9D4X904"/>
<evidence type="ECO:0000313" key="3">
    <source>
        <dbReference type="Proteomes" id="UP001058974"/>
    </source>
</evidence>
<protein>
    <submittedName>
        <fullName evidence="2">Uncharacterized protein</fullName>
    </submittedName>
</protein>
<reference evidence="2 3" key="1">
    <citation type="journal article" date="2022" name="Nat. Genet.">
        <title>Improved pea reference genome and pan-genome highlight genomic features and evolutionary characteristics.</title>
        <authorList>
            <person name="Yang T."/>
            <person name="Liu R."/>
            <person name="Luo Y."/>
            <person name="Hu S."/>
            <person name="Wang D."/>
            <person name="Wang C."/>
            <person name="Pandey M.K."/>
            <person name="Ge S."/>
            <person name="Xu Q."/>
            <person name="Li N."/>
            <person name="Li G."/>
            <person name="Huang Y."/>
            <person name="Saxena R.K."/>
            <person name="Ji Y."/>
            <person name="Li M."/>
            <person name="Yan X."/>
            <person name="He Y."/>
            <person name="Liu Y."/>
            <person name="Wang X."/>
            <person name="Xiang C."/>
            <person name="Varshney R.K."/>
            <person name="Ding H."/>
            <person name="Gao S."/>
            <person name="Zong X."/>
        </authorList>
    </citation>
    <scope>NUCLEOTIDE SEQUENCE [LARGE SCALE GENOMIC DNA]</scope>
    <source>
        <strain evidence="2 3">cv. Zhongwan 6</strain>
    </source>
</reference>
<sequence length="105" mass="11930">KNPSKQVVQGRDSSIIKKSRENPHHHRGSNDCVIVDALETTTLVMDHVNQDLQGDHNEGVDELCGLGNFQKNNLPMFKGRYDPEGVQTWIQELRKNYRVITCTDA</sequence>
<accession>A0A9D4X904</accession>
<dbReference type="EMBL" id="JAMSHJ010000004">
    <property type="protein sequence ID" value="KAI5415140.1"/>
    <property type="molecule type" value="Genomic_DNA"/>
</dbReference>
<dbReference type="Proteomes" id="UP001058974">
    <property type="component" value="Chromosome 4"/>
</dbReference>
<proteinExistence type="predicted"/>
<feature type="non-terminal residue" evidence="2">
    <location>
        <position position="1"/>
    </location>
</feature>
<dbReference type="Gramene" id="Psat04G0055500-T1">
    <property type="protein sequence ID" value="KAI5415140.1"/>
    <property type="gene ID" value="KIW84_040555"/>
</dbReference>